<reference evidence="3" key="1">
    <citation type="submission" date="2022-09" db="EMBL/GenBank/DDBJ databases">
        <title>Aureispira anguillicida sp. nov., isolated from Leptocephalus of Japanese eel Anguilla japonica.</title>
        <authorList>
            <person name="Yuasa K."/>
            <person name="Mekata T."/>
            <person name="Ikunari K."/>
        </authorList>
    </citation>
    <scope>NUCLEOTIDE SEQUENCE</scope>
    <source>
        <strain evidence="3">EL160426</strain>
    </source>
</reference>
<evidence type="ECO:0000313" key="4">
    <source>
        <dbReference type="Proteomes" id="UP001060919"/>
    </source>
</evidence>
<dbReference type="KEGG" id="aup:AsAng_0042120"/>
<dbReference type="EMBL" id="AP026867">
    <property type="protein sequence ID" value="BDS13474.1"/>
    <property type="molecule type" value="Genomic_DNA"/>
</dbReference>
<feature type="signal peptide" evidence="1">
    <location>
        <begin position="1"/>
        <end position="23"/>
    </location>
</feature>
<feature type="chain" id="PRO_5038055915" evidence="1">
    <location>
        <begin position="24"/>
        <end position="621"/>
    </location>
</feature>
<dbReference type="RefSeq" id="WP_264788743.1">
    <property type="nucleotide sequence ID" value="NZ_AP026867.1"/>
</dbReference>
<proteinExistence type="predicted"/>
<evidence type="ECO:0000259" key="2">
    <source>
        <dbReference type="PROSITE" id="PS51688"/>
    </source>
</evidence>
<protein>
    <submittedName>
        <fullName evidence="3">Tail fiber domain-containing protein</fullName>
    </submittedName>
</protein>
<feature type="domain" description="Peptidase S74" evidence="2">
    <location>
        <begin position="508"/>
        <end position="614"/>
    </location>
</feature>
<keyword evidence="1" id="KW-0732">Signal</keyword>
<name>A0A915YI72_9BACT</name>
<sequence length="621" mass="67559">MNNFHKMLGTLLFLAGTHYSLFAQNVGIGTNTPHNSAKLHISDTNRGILIPQISIGNTSSAAPVTSPAVGLLVFNTNTTTTGGGGQGFYFWNGSQWAMLSTSSGTDDQNLTGATLTGNNLTIDIEDGASTVVDLSALVNDADFVIGNEYNTGASLTGTTLNVTDGGGTQSVNLAALRRNAENGLYVNAGTNAIRLGGSLLENTTITQNTNNMTFNLNSSGDFHIQDGGINHFSVIDNGNTYFGGDVYWRDENTAGTILAQLFDDGNDGRFRIMENGITSVDLDANTQFIFNEQGLDRNFRIESNTNNDMFFMDAGLNRVSIGTDLSAGTFNVLGNSYHSDDIYLRDGAVNTGDILVRIFDSADDGIIDVYEDNLMNHRIHGNGTTVFNEQGNNNADVRMESDTRANAFWLDASENLIRFGSGSTASDYQNGATIGTTVVDYVADFDRGIGAVGTAIGIGSVEYLLDNSSETSINNAFSPTTHINRDLGFSTTTRGWDDVYADNFVNISDLREKKDIQELQYGLNEVLKMRPVSYILKQDPFGDRKLGLIAQEALALVPEAVKTHDNKILDEKKPEEYTRIELERMGMTYLQLIPVLIKATQEQQTLIERLKSEIETLKTHK</sequence>
<dbReference type="InterPro" id="IPR030392">
    <property type="entry name" value="S74_ICA"/>
</dbReference>
<dbReference type="PROSITE" id="PS51688">
    <property type="entry name" value="ICA"/>
    <property type="match status" value="1"/>
</dbReference>
<accession>A0A915YI72</accession>
<dbReference type="Pfam" id="PF13884">
    <property type="entry name" value="Peptidase_S74"/>
    <property type="match status" value="1"/>
</dbReference>
<evidence type="ECO:0000256" key="1">
    <source>
        <dbReference type="SAM" id="SignalP"/>
    </source>
</evidence>
<keyword evidence="4" id="KW-1185">Reference proteome</keyword>
<gene>
    <name evidence="3" type="ORF">AsAng_0042120</name>
</gene>
<dbReference type="Proteomes" id="UP001060919">
    <property type="component" value="Chromosome"/>
</dbReference>
<evidence type="ECO:0000313" key="3">
    <source>
        <dbReference type="EMBL" id="BDS13474.1"/>
    </source>
</evidence>
<dbReference type="AlphaFoldDB" id="A0A915YI72"/>
<organism evidence="3 4">
    <name type="scientific">Aureispira anguillae</name>
    <dbReference type="NCBI Taxonomy" id="2864201"/>
    <lineage>
        <taxon>Bacteria</taxon>
        <taxon>Pseudomonadati</taxon>
        <taxon>Bacteroidota</taxon>
        <taxon>Saprospiria</taxon>
        <taxon>Saprospirales</taxon>
        <taxon>Saprospiraceae</taxon>
        <taxon>Aureispira</taxon>
    </lineage>
</organism>